<dbReference type="SUPFAM" id="SSF48295">
    <property type="entry name" value="TrpR-like"/>
    <property type="match status" value="1"/>
</dbReference>
<dbReference type="AlphaFoldDB" id="A0A5M6CR83"/>
<reference evidence="2 3" key="1">
    <citation type="submission" date="2019-09" db="EMBL/GenBank/DDBJ databases">
        <title>Genome sequence and assembly of Flavobacterium sp.</title>
        <authorList>
            <person name="Chhetri G."/>
        </authorList>
    </citation>
    <scope>NUCLEOTIDE SEQUENCE [LARGE SCALE GENOMIC DNA]</scope>
    <source>
        <strain evidence="2 3">SNL9</strain>
    </source>
</reference>
<evidence type="ECO:0008006" key="4">
    <source>
        <dbReference type="Google" id="ProtNLM"/>
    </source>
</evidence>
<dbReference type="GO" id="GO:0043565">
    <property type="term" value="F:sequence-specific DNA binding"/>
    <property type="evidence" value="ECO:0007669"/>
    <property type="project" value="InterPro"/>
</dbReference>
<evidence type="ECO:0000256" key="1">
    <source>
        <dbReference type="SAM" id="Coils"/>
    </source>
</evidence>
<dbReference type="InterPro" id="IPR036388">
    <property type="entry name" value="WH-like_DNA-bd_sf"/>
</dbReference>
<dbReference type="EMBL" id="VWSG01000002">
    <property type="protein sequence ID" value="KAA5537781.1"/>
    <property type="molecule type" value="Genomic_DNA"/>
</dbReference>
<keyword evidence="3" id="KW-1185">Reference proteome</keyword>
<comment type="caution">
    <text evidence="2">The sequence shown here is derived from an EMBL/GenBank/DDBJ whole genome shotgun (WGS) entry which is preliminary data.</text>
</comment>
<dbReference type="Proteomes" id="UP000325141">
    <property type="component" value="Unassembled WGS sequence"/>
</dbReference>
<organism evidence="2 3">
    <name type="scientific">Paenimyroides baculatum</name>
    <dbReference type="NCBI Taxonomy" id="2608000"/>
    <lineage>
        <taxon>Bacteria</taxon>
        <taxon>Pseudomonadati</taxon>
        <taxon>Bacteroidota</taxon>
        <taxon>Flavobacteriia</taxon>
        <taxon>Flavobacteriales</taxon>
        <taxon>Flavobacteriaceae</taxon>
        <taxon>Paenimyroides</taxon>
    </lineage>
</organism>
<dbReference type="RefSeq" id="WP_150010382.1">
    <property type="nucleotide sequence ID" value="NZ_VWSG01000002.1"/>
</dbReference>
<evidence type="ECO:0000313" key="3">
    <source>
        <dbReference type="Proteomes" id="UP000325141"/>
    </source>
</evidence>
<dbReference type="InterPro" id="IPR010921">
    <property type="entry name" value="Trp_repressor/repl_initiator"/>
</dbReference>
<protein>
    <recommendedName>
        <fullName evidence="4">Transposase</fullName>
    </recommendedName>
</protein>
<feature type="coiled-coil region" evidence="1">
    <location>
        <begin position="136"/>
        <end position="163"/>
    </location>
</feature>
<proteinExistence type="predicted"/>
<gene>
    <name evidence="2" type="ORF">F0460_03725</name>
</gene>
<evidence type="ECO:0000313" key="2">
    <source>
        <dbReference type="EMBL" id="KAA5537781.1"/>
    </source>
</evidence>
<dbReference type="Gene3D" id="1.10.10.10">
    <property type="entry name" value="Winged helix-like DNA-binding domain superfamily/Winged helix DNA-binding domain"/>
    <property type="match status" value="1"/>
</dbReference>
<name>A0A5M6CR83_9FLAO</name>
<accession>A0A5M6CR83</accession>
<keyword evidence="1" id="KW-0175">Coiled coil</keyword>
<sequence length="177" mass="20857">MKKTEQVHYAVRENERSRYDKRLVMKIVKEVENGLPRKEATRIYGLGKATLDVWMRNYGSEIYHEAIKRRSYTKLEKRTIVSAIEQGRMTVNEAKIAYQIKNEKLINEWVRQYKDEKVNICSDNEFVMNKFDLISKKAEKESLQKAELQIKALNTLIDVAGEQLKIDIRKKFGARQS</sequence>